<name>M3AK26_PSEFD</name>
<evidence type="ECO:0000313" key="2">
    <source>
        <dbReference type="Proteomes" id="UP000016932"/>
    </source>
</evidence>
<dbReference type="EMBL" id="KB446557">
    <property type="protein sequence ID" value="EME84931.1"/>
    <property type="molecule type" value="Genomic_DNA"/>
</dbReference>
<dbReference type="HOGENOM" id="CLU_1005194_0_0_1"/>
<reference evidence="1 2" key="1">
    <citation type="journal article" date="2012" name="PLoS Pathog.">
        <title>Diverse lifestyles and strategies of plant pathogenesis encoded in the genomes of eighteen Dothideomycetes fungi.</title>
        <authorList>
            <person name="Ohm R.A."/>
            <person name="Feau N."/>
            <person name="Henrissat B."/>
            <person name="Schoch C.L."/>
            <person name="Horwitz B.A."/>
            <person name="Barry K.W."/>
            <person name="Condon B.J."/>
            <person name="Copeland A.C."/>
            <person name="Dhillon B."/>
            <person name="Glaser F."/>
            <person name="Hesse C.N."/>
            <person name="Kosti I."/>
            <person name="LaButti K."/>
            <person name="Lindquist E.A."/>
            <person name="Lucas S."/>
            <person name="Salamov A.A."/>
            <person name="Bradshaw R.E."/>
            <person name="Ciuffetti L."/>
            <person name="Hamelin R.C."/>
            <person name="Kema G.H.J."/>
            <person name="Lawrence C."/>
            <person name="Scott J.A."/>
            <person name="Spatafora J.W."/>
            <person name="Turgeon B.G."/>
            <person name="de Wit P.J.G.M."/>
            <person name="Zhong S."/>
            <person name="Goodwin S.B."/>
            <person name="Grigoriev I.V."/>
        </authorList>
    </citation>
    <scope>NUCLEOTIDE SEQUENCE [LARGE SCALE GENOMIC DNA]</scope>
    <source>
        <strain evidence="1 2">CIRAD86</strain>
    </source>
</reference>
<proteinExistence type="predicted"/>
<gene>
    <name evidence="1" type="ORF">MYCFIDRAFT_173822</name>
</gene>
<dbReference type="Proteomes" id="UP000016932">
    <property type="component" value="Unassembled WGS sequence"/>
</dbReference>
<evidence type="ECO:0000313" key="1">
    <source>
        <dbReference type="EMBL" id="EME84931.1"/>
    </source>
</evidence>
<dbReference type="AlphaFoldDB" id="M3AK26"/>
<dbReference type="KEGG" id="pfj:MYCFIDRAFT_173822"/>
<organism evidence="1 2">
    <name type="scientific">Pseudocercospora fijiensis (strain CIRAD86)</name>
    <name type="common">Black leaf streak disease fungus</name>
    <name type="synonym">Mycosphaerella fijiensis</name>
    <dbReference type="NCBI Taxonomy" id="383855"/>
    <lineage>
        <taxon>Eukaryota</taxon>
        <taxon>Fungi</taxon>
        <taxon>Dikarya</taxon>
        <taxon>Ascomycota</taxon>
        <taxon>Pezizomycotina</taxon>
        <taxon>Dothideomycetes</taxon>
        <taxon>Dothideomycetidae</taxon>
        <taxon>Mycosphaerellales</taxon>
        <taxon>Mycosphaerellaceae</taxon>
        <taxon>Pseudocercospora</taxon>
    </lineage>
</organism>
<sequence length="277" mass="30833">MRTHQPLMTSMRTTAFVQTQVGTRHQKCESQPGIGSLVGTCGRMGQAVPMIKTPRQGERIHSGRISLAGLTVCYLQARLLFINPPHSVRTIAVRCTDARLKLFLGLLLPSSLYRSGDDCFFLGPQAQQELPFENDIMLDTFKAVIWTAGDEDIHDARKLGSGPGNDAHPKRYKIAASLQAATVHQWLTSIPDSAAHQARKSHCHLCARRSFHEMCAQDMFRMGEPKLHHAQDTARRHALGYFPEPQLAARAPVDYRITESAAPYKIARATKHEAKDC</sequence>
<dbReference type="RefSeq" id="XP_007925464.1">
    <property type="nucleotide sequence ID" value="XM_007927273.1"/>
</dbReference>
<accession>M3AK26</accession>
<protein>
    <submittedName>
        <fullName evidence="1">Uncharacterized protein</fullName>
    </submittedName>
</protein>
<dbReference type="GeneID" id="19333064"/>
<dbReference type="VEuPathDB" id="FungiDB:MYCFIDRAFT_173822"/>
<keyword evidence="2" id="KW-1185">Reference proteome</keyword>